<evidence type="ECO:0000313" key="1">
    <source>
        <dbReference type="EMBL" id="PRQ09472.1"/>
    </source>
</evidence>
<dbReference type="EMBL" id="PVNL01000020">
    <property type="protein sequence ID" value="PRQ09472.1"/>
    <property type="molecule type" value="Genomic_DNA"/>
</dbReference>
<gene>
    <name evidence="1" type="ORF">ENSA7_07960</name>
</gene>
<evidence type="ECO:0000313" key="2">
    <source>
        <dbReference type="Proteomes" id="UP000238823"/>
    </source>
</evidence>
<name>A0A2S9YWP7_9BACT</name>
<proteinExistence type="predicted"/>
<dbReference type="AlphaFoldDB" id="A0A2S9YWP7"/>
<accession>A0A2S9YWP7</accession>
<protein>
    <submittedName>
        <fullName evidence="1">Uncharacterized protein</fullName>
    </submittedName>
</protein>
<comment type="caution">
    <text evidence="1">The sequence shown here is derived from an EMBL/GenBank/DDBJ whole genome shotgun (WGS) entry which is preliminary data.</text>
</comment>
<organism evidence="1 2">
    <name type="scientific">Enhygromyxa salina</name>
    <dbReference type="NCBI Taxonomy" id="215803"/>
    <lineage>
        <taxon>Bacteria</taxon>
        <taxon>Pseudomonadati</taxon>
        <taxon>Myxococcota</taxon>
        <taxon>Polyangia</taxon>
        <taxon>Nannocystales</taxon>
        <taxon>Nannocystaceae</taxon>
        <taxon>Enhygromyxa</taxon>
    </lineage>
</organism>
<dbReference type="RefSeq" id="WP_146157300.1">
    <property type="nucleotide sequence ID" value="NZ_PVNL01000020.1"/>
</dbReference>
<sequence>MERRRGAIKVAWAAVVGLIAVLGSQAESKASEYRYLCTTAPFACEYAPSTAPVLNADVCYDGTTITLMGPGGCSPSAFPAWVNTGEVIDPGTNEVVAYIPLDDACDRGYCLPKVPSDPPGEPGAMCCDPSDGGCYETSAICPPDQIAVWCPDGQVATEVENGDWECSEG</sequence>
<reference evidence="1 2" key="1">
    <citation type="submission" date="2018-03" db="EMBL/GenBank/DDBJ databases">
        <title>Draft Genome Sequences of the Obligatory Marine Myxobacteria Enhygromyxa salina SWB007.</title>
        <authorList>
            <person name="Poehlein A."/>
            <person name="Moghaddam J.A."/>
            <person name="Harms H."/>
            <person name="Alanjari M."/>
            <person name="Koenig G.M."/>
            <person name="Daniel R."/>
            <person name="Schaeberle T.F."/>
        </authorList>
    </citation>
    <scope>NUCLEOTIDE SEQUENCE [LARGE SCALE GENOMIC DNA]</scope>
    <source>
        <strain evidence="1 2">SWB007</strain>
    </source>
</reference>
<dbReference type="Proteomes" id="UP000238823">
    <property type="component" value="Unassembled WGS sequence"/>
</dbReference>